<dbReference type="AlphaFoldDB" id="A0A804PWM3"/>
<evidence type="ECO:0000313" key="2">
    <source>
        <dbReference type="EnsemblPlants" id="Zm00001eb279530_P001"/>
    </source>
</evidence>
<feature type="domain" description="Reverse transcriptase zinc-binding" evidence="1">
    <location>
        <begin position="296"/>
        <end position="380"/>
    </location>
</feature>
<dbReference type="PANTHER" id="PTHR33116:SF83">
    <property type="entry name" value="REVERSE TRANSCRIPTASE ZINC-BINDING DOMAIN-CONTAINING PROTEIN"/>
    <property type="match status" value="1"/>
</dbReference>
<keyword evidence="3" id="KW-1185">Reference proteome</keyword>
<evidence type="ECO:0000313" key="3">
    <source>
        <dbReference type="Proteomes" id="UP000007305"/>
    </source>
</evidence>
<evidence type="ECO:0000259" key="1">
    <source>
        <dbReference type="Pfam" id="PF13966"/>
    </source>
</evidence>
<dbReference type="InParanoid" id="A0A804PWM3"/>
<dbReference type="EnsemblPlants" id="Zm00001eb279530_T001">
    <property type="protein sequence ID" value="Zm00001eb279530_P001"/>
    <property type="gene ID" value="Zm00001eb279530"/>
</dbReference>
<proteinExistence type="predicted"/>
<protein>
    <recommendedName>
        <fullName evidence="1">Reverse transcriptase zinc-binding domain-containing protein</fullName>
    </recommendedName>
</protein>
<organism evidence="2 3">
    <name type="scientific">Zea mays</name>
    <name type="common">Maize</name>
    <dbReference type="NCBI Taxonomy" id="4577"/>
    <lineage>
        <taxon>Eukaryota</taxon>
        <taxon>Viridiplantae</taxon>
        <taxon>Streptophyta</taxon>
        <taxon>Embryophyta</taxon>
        <taxon>Tracheophyta</taxon>
        <taxon>Spermatophyta</taxon>
        <taxon>Magnoliopsida</taxon>
        <taxon>Liliopsida</taxon>
        <taxon>Poales</taxon>
        <taxon>Poaceae</taxon>
        <taxon>PACMAD clade</taxon>
        <taxon>Panicoideae</taxon>
        <taxon>Andropogonodae</taxon>
        <taxon>Andropogoneae</taxon>
        <taxon>Tripsacinae</taxon>
        <taxon>Zea</taxon>
    </lineage>
</organism>
<dbReference type="Proteomes" id="UP000007305">
    <property type="component" value="Chromosome 6"/>
</dbReference>
<dbReference type="Pfam" id="PF13966">
    <property type="entry name" value="zf-RVT"/>
    <property type="match status" value="1"/>
</dbReference>
<reference evidence="2" key="2">
    <citation type="submission" date="2019-07" db="EMBL/GenBank/DDBJ databases">
        <authorList>
            <person name="Seetharam A."/>
            <person name="Woodhouse M."/>
            <person name="Cannon E."/>
        </authorList>
    </citation>
    <scope>NUCLEOTIDE SEQUENCE [LARGE SCALE GENOMIC DNA]</scope>
    <source>
        <strain evidence="2">cv. B73</strain>
    </source>
</reference>
<name>A0A804PWM3_MAIZE</name>
<dbReference type="Gramene" id="Zm00001eb279530_T001">
    <property type="protein sequence ID" value="Zm00001eb279530_P001"/>
    <property type="gene ID" value="Zm00001eb279530"/>
</dbReference>
<accession>A0A804PWM3</accession>
<reference evidence="3" key="1">
    <citation type="journal article" date="2009" name="Science">
        <title>The B73 maize genome: complexity, diversity, and dynamics.</title>
        <authorList>
            <person name="Schnable P.S."/>
            <person name="Ware D."/>
            <person name="Fulton R.S."/>
            <person name="Stein J.C."/>
            <person name="Wei F."/>
            <person name="Pasternak S."/>
            <person name="Liang C."/>
            <person name="Zhang J."/>
            <person name="Fulton L."/>
            <person name="Graves T.A."/>
            <person name="Minx P."/>
            <person name="Reily A.D."/>
            <person name="Courtney L."/>
            <person name="Kruchowski S.S."/>
            <person name="Tomlinson C."/>
            <person name="Strong C."/>
            <person name="Delehaunty K."/>
            <person name="Fronick C."/>
            <person name="Courtney B."/>
            <person name="Rock S.M."/>
            <person name="Belter E."/>
            <person name="Du F."/>
            <person name="Kim K."/>
            <person name="Abbott R.M."/>
            <person name="Cotton M."/>
            <person name="Levy A."/>
            <person name="Marchetto P."/>
            <person name="Ochoa K."/>
            <person name="Jackson S.M."/>
            <person name="Gillam B."/>
            <person name="Chen W."/>
            <person name="Yan L."/>
            <person name="Higginbotham J."/>
            <person name="Cardenas M."/>
            <person name="Waligorski J."/>
            <person name="Applebaum E."/>
            <person name="Phelps L."/>
            <person name="Falcone J."/>
            <person name="Kanchi K."/>
            <person name="Thane T."/>
            <person name="Scimone A."/>
            <person name="Thane N."/>
            <person name="Henke J."/>
            <person name="Wang T."/>
            <person name="Ruppert J."/>
            <person name="Shah N."/>
            <person name="Rotter K."/>
            <person name="Hodges J."/>
            <person name="Ingenthron E."/>
            <person name="Cordes M."/>
            <person name="Kohlberg S."/>
            <person name="Sgro J."/>
            <person name="Delgado B."/>
            <person name="Mead K."/>
            <person name="Chinwalla A."/>
            <person name="Leonard S."/>
            <person name="Crouse K."/>
            <person name="Collura K."/>
            <person name="Kudrna D."/>
            <person name="Currie J."/>
            <person name="He R."/>
            <person name="Angelova A."/>
            <person name="Rajasekar S."/>
            <person name="Mueller T."/>
            <person name="Lomeli R."/>
            <person name="Scara G."/>
            <person name="Ko A."/>
            <person name="Delaney K."/>
            <person name="Wissotski M."/>
            <person name="Lopez G."/>
            <person name="Campos D."/>
            <person name="Braidotti M."/>
            <person name="Ashley E."/>
            <person name="Golser W."/>
            <person name="Kim H."/>
            <person name="Lee S."/>
            <person name="Lin J."/>
            <person name="Dujmic Z."/>
            <person name="Kim W."/>
            <person name="Talag J."/>
            <person name="Zuccolo A."/>
            <person name="Fan C."/>
            <person name="Sebastian A."/>
            <person name="Kramer M."/>
            <person name="Spiegel L."/>
            <person name="Nascimento L."/>
            <person name="Zutavern T."/>
            <person name="Miller B."/>
            <person name="Ambroise C."/>
            <person name="Muller S."/>
            <person name="Spooner W."/>
            <person name="Narechania A."/>
            <person name="Ren L."/>
            <person name="Wei S."/>
            <person name="Kumari S."/>
            <person name="Faga B."/>
            <person name="Levy M.J."/>
            <person name="McMahan L."/>
            <person name="Van Buren P."/>
            <person name="Vaughn M.W."/>
            <person name="Ying K."/>
            <person name="Yeh C.-T."/>
            <person name="Emrich S.J."/>
            <person name="Jia Y."/>
            <person name="Kalyanaraman A."/>
            <person name="Hsia A.-P."/>
            <person name="Barbazuk W.B."/>
            <person name="Baucom R.S."/>
            <person name="Brutnell T.P."/>
            <person name="Carpita N.C."/>
            <person name="Chaparro C."/>
            <person name="Chia J.-M."/>
            <person name="Deragon J.-M."/>
            <person name="Estill J.C."/>
            <person name="Fu Y."/>
            <person name="Jeddeloh J.A."/>
            <person name="Han Y."/>
            <person name="Lee H."/>
            <person name="Li P."/>
            <person name="Lisch D.R."/>
            <person name="Liu S."/>
            <person name="Liu Z."/>
            <person name="Nagel D.H."/>
            <person name="McCann M.C."/>
            <person name="SanMiguel P."/>
            <person name="Myers A.M."/>
            <person name="Nettleton D."/>
            <person name="Nguyen J."/>
            <person name="Penning B.W."/>
            <person name="Ponnala L."/>
            <person name="Schneider K.L."/>
            <person name="Schwartz D.C."/>
            <person name="Sharma A."/>
            <person name="Soderlund C."/>
            <person name="Springer N.M."/>
            <person name="Sun Q."/>
            <person name="Wang H."/>
            <person name="Waterman M."/>
            <person name="Westerman R."/>
            <person name="Wolfgruber T.K."/>
            <person name="Yang L."/>
            <person name="Yu Y."/>
            <person name="Zhang L."/>
            <person name="Zhou S."/>
            <person name="Zhu Q."/>
            <person name="Bennetzen J.L."/>
            <person name="Dawe R.K."/>
            <person name="Jiang J."/>
            <person name="Jiang N."/>
            <person name="Presting G.G."/>
            <person name="Wessler S.R."/>
            <person name="Aluru S."/>
            <person name="Martienssen R.A."/>
            <person name="Clifton S.W."/>
            <person name="McCombie W.R."/>
            <person name="Wing R.A."/>
            <person name="Wilson R.K."/>
        </authorList>
    </citation>
    <scope>NUCLEOTIDE SEQUENCE [LARGE SCALE GENOMIC DNA]</scope>
    <source>
        <strain evidence="3">cv. B73</strain>
    </source>
</reference>
<dbReference type="PANTHER" id="PTHR33116">
    <property type="entry name" value="REVERSE TRANSCRIPTASE ZINC-BINDING DOMAIN-CONTAINING PROTEIN-RELATED-RELATED"/>
    <property type="match status" value="1"/>
</dbReference>
<reference evidence="2" key="3">
    <citation type="submission" date="2021-05" db="UniProtKB">
        <authorList>
            <consortium name="EnsemblPlants"/>
        </authorList>
    </citation>
    <scope>IDENTIFICATION</scope>
    <source>
        <strain evidence="2">cv. B73</strain>
    </source>
</reference>
<dbReference type="InterPro" id="IPR026960">
    <property type="entry name" value="RVT-Znf"/>
</dbReference>
<sequence>MQPLFEVFCTGTRASRAALERRWRKWRGEEASGGRWVLEIRVFGKRPRRCVPDGCRETDLAGVVCSLGCKIVELSVTYLGLPLHSGAIPKNKVQGLVDKVVARLPAWRGSMMSRGGRLVWIKSVMTAVPIYAMMANGIPTWAREEIEACCRRFLWAGADASVRWLWLQRNPADDGRAWTELPLKVAPEVRCLFHASTNFEVGNGQRTLFWKDRWIIGSSVEDIAPALISLVAKRTRSSQSVAVALQGNQWIRELRGGFSVQAISQYLKLWDAVREINLSPSTPDRLLWRWSSDGHFSVRSAYQLLHEGSLHLPEIAIVWKTWAPLRVKIFLWLAWRRRLWTADRRRRHGLDARTTCHLCNTAEETCDHLLATCSFSLRVWDGILSQLGLHRPSLTDCNSVLGWWQRVRELWPPGARKGGDSLFALVTWEVWKERNARCFRSEASSVDAVVSSALGVASEWVRAGAKALGCILSE</sequence>